<dbReference type="AlphaFoldDB" id="A0A0A6X1C7"/>
<feature type="non-terminal residue" evidence="2">
    <location>
        <position position="79"/>
    </location>
</feature>
<name>A0A0A6X1C7_ACTUT</name>
<dbReference type="Gene3D" id="1.10.10.10">
    <property type="entry name" value="Winged helix-like DNA-binding domain superfamily/Winged helix DNA-binding domain"/>
    <property type="match status" value="1"/>
</dbReference>
<sequence length="79" mass="8410">SSGDLDTRAGGHLAQRAVVHQATGMVSVQLEAGPEEAFARLRAHAFAAERELEAVAADVVARRLRFDELDDDPGRGALD</sequence>
<protein>
    <recommendedName>
        <fullName evidence="1">ANTAR domain-containing protein</fullName>
    </recommendedName>
</protein>
<feature type="non-terminal residue" evidence="2">
    <location>
        <position position="1"/>
    </location>
</feature>
<gene>
    <name evidence="2" type="ORF">MB27_32020</name>
</gene>
<feature type="domain" description="ANTAR" evidence="1">
    <location>
        <begin position="5"/>
        <end position="60"/>
    </location>
</feature>
<comment type="caution">
    <text evidence="2">The sequence shown here is derived from an EMBL/GenBank/DDBJ whole genome shotgun (WGS) entry which is preliminary data.</text>
</comment>
<reference evidence="2 3" key="1">
    <citation type="submission" date="2014-10" db="EMBL/GenBank/DDBJ databases">
        <title>Draft genome sequence of Actinoplanes utahensis NRRL 12052.</title>
        <authorList>
            <person name="Velasco-Bucheli B."/>
            <person name="del Cerro C."/>
            <person name="Hormigo D."/>
            <person name="Garcia J.L."/>
            <person name="Acebal C."/>
            <person name="Arroyo M."/>
            <person name="de la Mata I."/>
        </authorList>
    </citation>
    <scope>NUCLEOTIDE SEQUENCE [LARGE SCALE GENOMIC DNA]</scope>
    <source>
        <strain evidence="2 3">NRRL 12052</strain>
    </source>
</reference>
<dbReference type="Proteomes" id="UP000054537">
    <property type="component" value="Unassembled WGS sequence"/>
</dbReference>
<accession>A0A0A6X1C7</accession>
<dbReference type="GO" id="GO:0003723">
    <property type="term" value="F:RNA binding"/>
    <property type="evidence" value="ECO:0007669"/>
    <property type="project" value="InterPro"/>
</dbReference>
<dbReference type="STRING" id="1869.MB27_32020"/>
<dbReference type="SMART" id="SM01012">
    <property type="entry name" value="ANTAR"/>
    <property type="match status" value="1"/>
</dbReference>
<evidence type="ECO:0000259" key="1">
    <source>
        <dbReference type="SMART" id="SM01012"/>
    </source>
</evidence>
<dbReference type="InterPro" id="IPR036388">
    <property type="entry name" value="WH-like_DNA-bd_sf"/>
</dbReference>
<dbReference type="OrthoDB" id="7466251at2"/>
<dbReference type="Pfam" id="PF03861">
    <property type="entry name" value="ANTAR"/>
    <property type="match status" value="1"/>
</dbReference>
<dbReference type="InterPro" id="IPR005561">
    <property type="entry name" value="ANTAR"/>
</dbReference>
<evidence type="ECO:0000313" key="2">
    <source>
        <dbReference type="EMBL" id="KHD73897.1"/>
    </source>
</evidence>
<dbReference type="RefSeq" id="WP_043530945.1">
    <property type="nucleotide sequence ID" value="NZ_JRTT01000121.1"/>
</dbReference>
<organism evidence="2 3">
    <name type="scientific">Actinoplanes utahensis</name>
    <dbReference type="NCBI Taxonomy" id="1869"/>
    <lineage>
        <taxon>Bacteria</taxon>
        <taxon>Bacillati</taxon>
        <taxon>Actinomycetota</taxon>
        <taxon>Actinomycetes</taxon>
        <taxon>Micromonosporales</taxon>
        <taxon>Micromonosporaceae</taxon>
        <taxon>Actinoplanes</taxon>
    </lineage>
</organism>
<proteinExistence type="predicted"/>
<dbReference type="EMBL" id="JRTT01000121">
    <property type="protein sequence ID" value="KHD73897.1"/>
    <property type="molecule type" value="Genomic_DNA"/>
</dbReference>
<evidence type="ECO:0000313" key="3">
    <source>
        <dbReference type="Proteomes" id="UP000054537"/>
    </source>
</evidence>
<keyword evidence="3" id="KW-1185">Reference proteome</keyword>